<keyword evidence="9" id="KW-1185">Reference proteome</keyword>
<keyword evidence="2 6" id="KW-0812">Transmembrane</keyword>
<dbReference type="EMBL" id="ABEU02000015">
    <property type="protein sequence ID" value="PNR39520.1"/>
    <property type="molecule type" value="Genomic_DNA"/>
</dbReference>
<evidence type="ECO:0000313" key="7">
    <source>
        <dbReference type="EMBL" id="PNR39520.1"/>
    </source>
</evidence>
<dbReference type="Gramene" id="Pp3c15_15530V3.2">
    <property type="protein sequence ID" value="Pp3c15_15530V3.2"/>
    <property type="gene ID" value="Pp3c15_15530"/>
</dbReference>
<reference evidence="8" key="3">
    <citation type="submission" date="2020-12" db="UniProtKB">
        <authorList>
            <consortium name="EnsemblPlants"/>
        </authorList>
    </citation>
    <scope>IDENTIFICATION</scope>
</reference>
<sequence length="374" mass="40868">MAPSRGEEGGELSGGGGGGGEEGAEEQEMVSGEEGSSSYASSYDASSSEEVERNWKQNALVAAKLWFAGFQDACCLNRAYLCCRRSKRVLKKTGQCFVLNGIAFLGSILILRKLVSPLLRWLLNALLHNKDSSSLLSGLLANFIIGSFYLFWLYPLYIASFVLNCLWYNEIASHGFDTIKRQASGPSAAPGTSDNGKSPRASRGKSNSAIESLVLGIGEQIYSVIMLSVFFVQVSLLSYLPVVGQLLKFVLMSWLYAYYCFDYKWGLSRWSLEKRLLFFESDWAFFAGFGSPCVLATFFLSPLVGGGVMAVVFPIFVLVATASDPEAAVNDCLGGKKSGLPRLPLFHIANKISVPLVRFLQTYWSASAAKKKIQ</sequence>
<dbReference type="PaxDb" id="3218-PP1S104_10V6.1"/>
<feature type="transmembrane region" description="Helical" evidence="6">
    <location>
        <begin position="135"/>
        <end position="154"/>
    </location>
</feature>
<gene>
    <name evidence="8" type="primary">LOC112292902</name>
    <name evidence="7" type="ORF">PHYPA_019798</name>
</gene>
<dbReference type="PANTHER" id="PTHR21389:SF0">
    <property type="entry name" value="ETOPOSIDE-INDUCED PROTEIN 2.4 HOMOLOG"/>
    <property type="match status" value="1"/>
</dbReference>
<protein>
    <submittedName>
        <fullName evidence="7 8">Uncharacterized protein</fullName>
    </submittedName>
</protein>
<dbReference type="EnsemblPlants" id="Pp3c15_15530V3.2">
    <property type="protein sequence ID" value="Pp3c15_15530V3.2"/>
    <property type="gene ID" value="Pp3c15_15530"/>
</dbReference>
<dbReference type="PANTHER" id="PTHR21389">
    <property type="entry name" value="P53 INDUCED PROTEIN"/>
    <property type="match status" value="1"/>
</dbReference>
<comment type="subcellular location">
    <subcellularLocation>
        <location evidence="1">Membrane</location>
        <topology evidence="1">Multi-pass membrane protein</topology>
    </subcellularLocation>
</comment>
<feature type="region of interest" description="Disordered" evidence="5">
    <location>
        <begin position="183"/>
        <end position="204"/>
    </location>
</feature>
<evidence type="ECO:0000256" key="4">
    <source>
        <dbReference type="ARBA" id="ARBA00023136"/>
    </source>
</evidence>
<evidence type="ECO:0000256" key="3">
    <source>
        <dbReference type="ARBA" id="ARBA00022989"/>
    </source>
</evidence>
<dbReference type="RefSeq" id="XP_024397646.1">
    <property type="nucleotide sequence ID" value="XM_024541878.2"/>
</dbReference>
<dbReference type="OrthoDB" id="266518at2759"/>
<organism evidence="7">
    <name type="scientific">Physcomitrium patens</name>
    <name type="common">Spreading-leaved earth moss</name>
    <name type="synonym">Physcomitrella patens</name>
    <dbReference type="NCBI Taxonomy" id="3218"/>
    <lineage>
        <taxon>Eukaryota</taxon>
        <taxon>Viridiplantae</taxon>
        <taxon>Streptophyta</taxon>
        <taxon>Embryophyta</taxon>
        <taxon>Bryophyta</taxon>
        <taxon>Bryophytina</taxon>
        <taxon>Bryopsida</taxon>
        <taxon>Funariidae</taxon>
        <taxon>Funariales</taxon>
        <taxon>Funariaceae</taxon>
        <taxon>Physcomitrium</taxon>
    </lineage>
</organism>
<dbReference type="GO" id="GO:0016236">
    <property type="term" value="P:macroautophagy"/>
    <property type="evidence" value="ECO:0000318"/>
    <property type="project" value="GO_Central"/>
</dbReference>
<dbReference type="FunCoup" id="A0A2K1JDC6">
    <property type="interactions" value="1967"/>
</dbReference>
<dbReference type="OMA" id="HMCLLYA"/>
<evidence type="ECO:0000313" key="8">
    <source>
        <dbReference type="EnsemblPlants" id="Pp3c15_15530V3.1"/>
    </source>
</evidence>
<proteinExistence type="predicted"/>
<dbReference type="KEGG" id="ppp:112292902"/>
<dbReference type="InterPro" id="IPR059112">
    <property type="entry name" value="CysZ/EI24"/>
</dbReference>
<keyword evidence="4 6" id="KW-0472">Membrane</keyword>
<evidence type="ECO:0000313" key="9">
    <source>
        <dbReference type="Proteomes" id="UP000006727"/>
    </source>
</evidence>
<feature type="transmembrane region" description="Helical" evidence="6">
    <location>
        <begin position="94"/>
        <end position="115"/>
    </location>
</feature>
<evidence type="ECO:0000256" key="5">
    <source>
        <dbReference type="SAM" id="MobiDB-lite"/>
    </source>
</evidence>
<reference evidence="7 9" key="1">
    <citation type="journal article" date="2008" name="Science">
        <title>The Physcomitrella genome reveals evolutionary insights into the conquest of land by plants.</title>
        <authorList>
            <person name="Rensing S."/>
            <person name="Lang D."/>
            <person name="Zimmer A."/>
            <person name="Terry A."/>
            <person name="Salamov A."/>
            <person name="Shapiro H."/>
            <person name="Nishiyama T."/>
            <person name="Perroud P.-F."/>
            <person name="Lindquist E."/>
            <person name="Kamisugi Y."/>
            <person name="Tanahashi T."/>
            <person name="Sakakibara K."/>
            <person name="Fujita T."/>
            <person name="Oishi K."/>
            <person name="Shin-I T."/>
            <person name="Kuroki Y."/>
            <person name="Toyoda A."/>
            <person name="Suzuki Y."/>
            <person name="Hashimoto A."/>
            <person name="Yamaguchi K."/>
            <person name="Sugano A."/>
            <person name="Kohara Y."/>
            <person name="Fujiyama A."/>
            <person name="Anterola A."/>
            <person name="Aoki S."/>
            <person name="Ashton N."/>
            <person name="Barbazuk W.B."/>
            <person name="Barker E."/>
            <person name="Bennetzen J."/>
            <person name="Bezanilla M."/>
            <person name="Blankenship R."/>
            <person name="Cho S.H."/>
            <person name="Dutcher S."/>
            <person name="Estelle M."/>
            <person name="Fawcett J.A."/>
            <person name="Gundlach H."/>
            <person name="Hanada K."/>
            <person name="Heyl A."/>
            <person name="Hicks K.A."/>
            <person name="Hugh J."/>
            <person name="Lohr M."/>
            <person name="Mayer K."/>
            <person name="Melkozernov A."/>
            <person name="Murata T."/>
            <person name="Nelson D."/>
            <person name="Pils B."/>
            <person name="Prigge M."/>
            <person name="Reiss B."/>
            <person name="Renner T."/>
            <person name="Rombauts S."/>
            <person name="Rushton P."/>
            <person name="Sanderfoot A."/>
            <person name="Schween G."/>
            <person name="Shiu S.-H."/>
            <person name="Stueber K."/>
            <person name="Theodoulou F.L."/>
            <person name="Tu H."/>
            <person name="Van de Peer Y."/>
            <person name="Verrier P.J."/>
            <person name="Waters E."/>
            <person name="Wood A."/>
            <person name="Yang L."/>
            <person name="Cove D."/>
            <person name="Cuming A."/>
            <person name="Hasebe M."/>
            <person name="Lucas S."/>
            <person name="Mishler D.B."/>
            <person name="Reski R."/>
            <person name="Grigoriev I."/>
            <person name="Quatrano R.S."/>
            <person name="Boore J.L."/>
        </authorList>
    </citation>
    <scope>NUCLEOTIDE SEQUENCE [LARGE SCALE GENOMIC DNA]</scope>
    <source>
        <strain evidence="8 9">cv. Gransden 2004</strain>
    </source>
</reference>
<feature type="compositionally biased region" description="Gly residues" evidence="5">
    <location>
        <begin position="11"/>
        <end position="21"/>
    </location>
</feature>
<dbReference type="Pfam" id="PF07264">
    <property type="entry name" value="EI24"/>
    <property type="match status" value="1"/>
</dbReference>
<keyword evidence="3 6" id="KW-1133">Transmembrane helix</keyword>
<evidence type="ECO:0000256" key="2">
    <source>
        <dbReference type="ARBA" id="ARBA00022692"/>
    </source>
</evidence>
<name>A0A2K1JDC6_PHYPA</name>
<evidence type="ECO:0000256" key="6">
    <source>
        <dbReference type="SAM" id="Phobius"/>
    </source>
</evidence>
<dbReference type="EnsemblPlants" id="Pp3c15_15530V3.1">
    <property type="protein sequence ID" value="Pp3c15_15530V3.1"/>
    <property type="gene ID" value="Pp3c15_15530"/>
</dbReference>
<dbReference type="Proteomes" id="UP000006727">
    <property type="component" value="Chromosome 15"/>
</dbReference>
<evidence type="ECO:0000256" key="1">
    <source>
        <dbReference type="ARBA" id="ARBA00004141"/>
    </source>
</evidence>
<reference evidence="7 9" key="2">
    <citation type="journal article" date="2018" name="Plant J.">
        <title>The Physcomitrella patens chromosome-scale assembly reveals moss genome structure and evolution.</title>
        <authorList>
            <person name="Lang D."/>
            <person name="Ullrich K.K."/>
            <person name="Murat F."/>
            <person name="Fuchs J."/>
            <person name="Jenkins J."/>
            <person name="Haas F.B."/>
            <person name="Piednoel M."/>
            <person name="Gundlach H."/>
            <person name="Van Bel M."/>
            <person name="Meyberg R."/>
            <person name="Vives C."/>
            <person name="Morata J."/>
            <person name="Symeonidi A."/>
            <person name="Hiss M."/>
            <person name="Muchero W."/>
            <person name="Kamisugi Y."/>
            <person name="Saleh O."/>
            <person name="Blanc G."/>
            <person name="Decker E.L."/>
            <person name="van Gessel N."/>
            <person name="Grimwood J."/>
            <person name="Hayes R.D."/>
            <person name="Graham S.W."/>
            <person name="Gunter L.E."/>
            <person name="McDaniel S.F."/>
            <person name="Hoernstein S.N.W."/>
            <person name="Larsson A."/>
            <person name="Li F.W."/>
            <person name="Perroud P.F."/>
            <person name="Phillips J."/>
            <person name="Ranjan P."/>
            <person name="Rokshar D.S."/>
            <person name="Rothfels C.J."/>
            <person name="Schneider L."/>
            <person name="Shu S."/>
            <person name="Stevenson D.W."/>
            <person name="Thummler F."/>
            <person name="Tillich M."/>
            <person name="Villarreal Aguilar J.C."/>
            <person name="Widiez T."/>
            <person name="Wong G.K."/>
            <person name="Wymore A."/>
            <person name="Zhang Y."/>
            <person name="Zimmer A.D."/>
            <person name="Quatrano R.S."/>
            <person name="Mayer K.F.X."/>
            <person name="Goodstein D."/>
            <person name="Casacuberta J.M."/>
            <person name="Vandepoele K."/>
            <person name="Reski R."/>
            <person name="Cuming A.C."/>
            <person name="Tuskan G.A."/>
            <person name="Maumus F."/>
            <person name="Salse J."/>
            <person name="Schmutz J."/>
            <person name="Rensing S.A."/>
        </authorList>
    </citation>
    <scope>NUCLEOTIDE SEQUENCE [LARGE SCALE GENOMIC DNA]</scope>
    <source>
        <strain evidence="8 9">cv. Gransden 2004</strain>
    </source>
</reference>
<dbReference type="GO" id="GO:0016020">
    <property type="term" value="C:membrane"/>
    <property type="evidence" value="ECO:0007669"/>
    <property type="project" value="UniProtKB-SubCell"/>
</dbReference>
<feature type="transmembrane region" description="Helical" evidence="6">
    <location>
        <begin position="306"/>
        <end position="323"/>
    </location>
</feature>
<dbReference type="GO" id="GO:0005783">
    <property type="term" value="C:endoplasmic reticulum"/>
    <property type="evidence" value="ECO:0000318"/>
    <property type="project" value="GO_Central"/>
</dbReference>
<dbReference type="STRING" id="3218.A0A2K1JDC6"/>
<feature type="transmembrane region" description="Helical" evidence="6">
    <location>
        <begin position="242"/>
        <end position="261"/>
    </location>
</feature>
<dbReference type="AlphaFoldDB" id="A0A2K1JDC6"/>
<feature type="compositionally biased region" description="Low complexity" evidence="5">
    <location>
        <begin position="29"/>
        <end position="41"/>
    </location>
</feature>
<feature type="region of interest" description="Disordered" evidence="5">
    <location>
        <begin position="1"/>
        <end position="41"/>
    </location>
</feature>
<accession>A0A2K1JDC6</accession>
<dbReference type="Gramene" id="Pp3c15_15530V3.1">
    <property type="protein sequence ID" value="Pp3c15_15530V3.1"/>
    <property type="gene ID" value="Pp3c15_15530"/>
</dbReference>
<dbReference type="GeneID" id="112292902"/>